<dbReference type="GO" id="GO:0035368">
    <property type="term" value="F:selenocysteine insertion sequence binding"/>
    <property type="evidence" value="ECO:0007669"/>
    <property type="project" value="TreeGrafter"/>
</dbReference>
<name>A0A4Q5IV69_9ACTN</name>
<evidence type="ECO:0000256" key="5">
    <source>
        <dbReference type="ARBA" id="ARBA00023134"/>
    </source>
</evidence>
<keyword evidence="4" id="KW-0648">Protein biosynthesis</keyword>
<dbReference type="GO" id="GO:0016259">
    <property type="term" value="P:selenocysteine metabolic process"/>
    <property type="evidence" value="ECO:0007669"/>
    <property type="project" value="TreeGrafter"/>
</dbReference>
<dbReference type="NCBIfam" id="TIGR00475">
    <property type="entry name" value="selB"/>
    <property type="match status" value="1"/>
</dbReference>
<dbReference type="RefSeq" id="WP_129988887.1">
    <property type="nucleotide sequence ID" value="NZ_SDPU01000034.1"/>
</dbReference>
<accession>A0A4Q5IV69</accession>
<dbReference type="SUPFAM" id="SSF50447">
    <property type="entry name" value="Translation proteins"/>
    <property type="match status" value="1"/>
</dbReference>
<dbReference type="PANTHER" id="PTHR42854">
    <property type="entry name" value="EUKARYOTIC TRANSLATION INITIATION FACTOR 2 SUBUNIT 3 FAMILY MEMBER"/>
    <property type="match status" value="1"/>
</dbReference>
<evidence type="ECO:0000256" key="1">
    <source>
        <dbReference type="ARBA" id="ARBA00004496"/>
    </source>
</evidence>
<dbReference type="Pfam" id="PF00009">
    <property type="entry name" value="GTP_EFTU"/>
    <property type="match status" value="1"/>
</dbReference>
<dbReference type="Gene3D" id="1.10.10.10">
    <property type="entry name" value="Winged helix-like DNA-binding domain superfamily/Winged helix DNA-binding domain"/>
    <property type="match status" value="1"/>
</dbReference>
<keyword evidence="8" id="KW-1185">Reference proteome</keyword>
<dbReference type="GO" id="GO:0000049">
    <property type="term" value="F:tRNA binding"/>
    <property type="evidence" value="ECO:0007669"/>
    <property type="project" value="TreeGrafter"/>
</dbReference>
<sequence>MHVVATAGHVDHGKSTLVRALTGTDPDRLAEERRRGLTIELGYAWTDLPGAGDVAFVDVPGHERFLTTMLAGVGPVPVALLVVAADDPWMPQAAEHLAALDALGVRHGLVAVTRSDLADPAAAGDRARTELARTSLAGAPVVPVSARTGAGIDTLRATLADVLAAVPAPDASADVRLWVDRQFTVKGSGTVVTGTLPAGTVRRGDLLEHAGGTLRVRGVQTLERPVDEAHGTARVALNVSGDGAEALHRGTPLVTPGAWLRTDTVDVRLRALPGTDQPPPERPLLHVGAASLDVHARPLADDLVRLRLTEPLPLRVGDRAVLRDPGDRRLWGLVVLDPAPPALRRRGDARRRAAALVDDDGRPSATRELARRGVVEADLLARIGVPVTPDVLRAGRHLLDPGWADRRAADLTAAVAESARATPLDRGITLVALAERLGLPSPEVAAALVRPPLRVVDGRVVPEEAPGLPAALEDALAALATELDAEPFAAPTAGRLAELGLGRRELAAAARAGRLLVLDGPVALLAGADAQAVEALRALPQPFTVSEARVALRSSRRVVLPLLDHLDRAGLTRREPDDRRHVRD</sequence>
<gene>
    <name evidence="7" type="primary">selB</name>
    <name evidence="7" type="ORF">ETU37_18800</name>
</gene>
<proteinExistence type="predicted"/>
<dbReference type="InterPro" id="IPR027417">
    <property type="entry name" value="P-loop_NTPase"/>
</dbReference>
<dbReference type="PANTHER" id="PTHR42854:SF3">
    <property type="entry name" value="EUKARYOTIC TRANSLATION INITIATION FACTOR 2 SUBUNIT 3-RELATED"/>
    <property type="match status" value="1"/>
</dbReference>
<dbReference type="InterPro" id="IPR036388">
    <property type="entry name" value="WH-like_DNA-bd_sf"/>
</dbReference>
<evidence type="ECO:0000259" key="6">
    <source>
        <dbReference type="PROSITE" id="PS51722"/>
    </source>
</evidence>
<reference evidence="7 8" key="1">
    <citation type="submission" date="2019-01" db="EMBL/GenBank/DDBJ databases">
        <title>Nocardioides guangzhouensis sp. nov., an actinobacterium isolated from soil.</title>
        <authorList>
            <person name="Fu Y."/>
            <person name="Cai Y."/>
            <person name="Lin Z."/>
            <person name="Chen P."/>
        </authorList>
    </citation>
    <scope>NUCLEOTIDE SEQUENCE [LARGE SCALE GENOMIC DNA]</scope>
    <source>
        <strain evidence="7 8">NBRC 105384</strain>
    </source>
</reference>
<protein>
    <submittedName>
        <fullName evidence="7">Selenocysteine-specific translation elongation factor</fullName>
    </submittedName>
</protein>
<dbReference type="InterPro" id="IPR000795">
    <property type="entry name" value="T_Tr_GTP-bd_dom"/>
</dbReference>
<dbReference type="OrthoDB" id="9803139at2"/>
<organism evidence="7 8">
    <name type="scientific">Nocardioides iriomotensis</name>
    <dbReference type="NCBI Taxonomy" id="715784"/>
    <lineage>
        <taxon>Bacteria</taxon>
        <taxon>Bacillati</taxon>
        <taxon>Actinomycetota</taxon>
        <taxon>Actinomycetes</taxon>
        <taxon>Propionibacteriales</taxon>
        <taxon>Nocardioidaceae</taxon>
        <taxon>Nocardioides</taxon>
    </lineage>
</organism>
<dbReference type="Proteomes" id="UP000291189">
    <property type="component" value="Unassembled WGS sequence"/>
</dbReference>
<comment type="caution">
    <text evidence="7">The sequence shown here is derived from an EMBL/GenBank/DDBJ whole genome shotgun (WGS) entry which is preliminary data.</text>
</comment>
<dbReference type="InterPro" id="IPR004535">
    <property type="entry name" value="Transl_elong_SelB"/>
</dbReference>
<dbReference type="PROSITE" id="PS51722">
    <property type="entry name" value="G_TR_2"/>
    <property type="match status" value="1"/>
</dbReference>
<evidence type="ECO:0000313" key="8">
    <source>
        <dbReference type="Proteomes" id="UP000291189"/>
    </source>
</evidence>
<dbReference type="GO" id="GO:0003924">
    <property type="term" value="F:GTPase activity"/>
    <property type="evidence" value="ECO:0007669"/>
    <property type="project" value="InterPro"/>
</dbReference>
<keyword evidence="3" id="KW-0547">Nucleotide-binding</keyword>
<dbReference type="SUPFAM" id="SSF46785">
    <property type="entry name" value="Winged helix' DNA-binding domain"/>
    <property type="match status" value="1"/>
</dbReference>
<keyword evidence="2" id="KW-0963">Cytoplasm</keyword>
<evidence type="ECO:0000256" key="4">
    <source>
        <dbReference type="ARBA" id="ARBA00022917"/>
    </source>
</evidence>
<evidence type="ECO:0000313" key="7">
    <source>
        <dbReference type="EMBL" id="RYU09890.1"/>
    </source>
</evidence>
<dbReference type="InterPro" id="IPR015191">
    <property type="entry name" value="SelB_WHD4"/>
</dbReference>
<comment type="subcellular location">
    <subcellularLocation>
        <location evidence="1">Cytoplasm</location>
    </subcellularLocation>
</comment>
<keyword evidence="5" id="KW-0342">GTP-binding</keyword>
<dbReference type="EMBL" id="SDPU01000034">
    <property type="protein sequence ID" value="RYU09890.1"/>
    <property type="molecule type" value="Genomic_DNA"/>
</dbReference>
<keyword evidence="7" id="KW-0251">Elongation factor</keyword>
<feature type="domain" description="Tr-type G" evidence="6">
    <location>
        <begin position="1"/>
        <end position="168"/>
    </location>
</feature>
<dbReference type="InterPro" id="IPR050543">
    <property type="entry name" value="eIF2G"/>
</dbReference>
<dbReference type="GO" id="GO:0005829">
    <property type="term" value="C:cytosol"/>
    <property type="evidence" value="ECO:0007669"/>
    <property type="project" value="TreeGrafter"/>
</dbReference>
<dbReference type="Pfam" id="PF09107">
    <property type="entry name" value="WHD_3rd_SelB"/>
    <property type="match status" value="1"/>
</dbReference>
<dbReference type="Gene3D" id="3.40.50.300">
    <property type="entry name" value="P-loop containing nucleotide triphosphate hydrolases"/>
    <property type="match status" value="1"/>
</dbReference>
<dbReference type="GO" id="GO:0005525">
    <property type="term" value="F:GTP binding"/>
    <property type="evidence" value="ECO:0007669"/>
    <property type="project" value="UniProtKB-KW"/>
</dbReference>
<evidence type="ECO:0000256" key="2">
    <source>
        <dbReference type="ARBA" id="ARBA00022490"/>
    </source>
</evidence>
<dbReference type="AlphaFoldDB" id="A0A4Q5IV69"/>
<dbReference type="CDD" id="cd04171">
    <property type="entry name" value="SelB"/>
    <property type="match status" value="1"/>
</dbReference>
<evidence type="ECO:0000256" key="3">
    <source>
        <dbReference type="ARBA" id="ARBA00022741"/>
    </source>
</evidence>
<dbReference type="SUPFAM" id="SSF52540">
    <property type="entry name" value="P-loop containing nucleoside triphosphate hydrolases"/>
    <property type="match status" value="1"/>
</dbReference>
<dbReference type="GO" id="GO:0001514">
    <property type="term" value="P:selenocysteine incorporation"/>
    <property type="evidence" value="ECO:0007669"/>
    <property type="project" value="InterPro"/>
</dbReference>
<dbReference type="Gene3D" id="2.40.30.10">
    <property type="entry name" value="Translation factors"/>
    <property type="match status" value="1"/>
</dbReference>
<dbReference type="InterPro" id="IPR009000">
    <property type="entry name" value="Transl_B-barrel_sf"/>
</dbReference>
<dbReference type="GO" id="GO:0003746">
    <property type="term" value="F:translation elongation factor activity"/>
    <property type="evidence" value="ECO:0007669"/>
    <property type="project" value="UniProtKB-KW"/>
</dbReference>
<dbReference type="InterPro" id="IPR036390">
    <property type="entry name" value="WH_DNA-bd_sf"/>
</dbReference>